<dbReference type="EMBL" id="CACVKT020000344">
    <property type="protein sequence ID" value="CAC5358342.1"/>
    <property type="molecule type" value="Genomic_DNA"/>
</dbReference>
<dbReference type="AlphaFoldDB" id="A0A6J7ZWA8"/>
<protein>
    <recommendedName>
        <fullName evidence="3">Reverse transcriptase zinc-binding domain-containing protein</fullName>
    </recommendedName>
</protein>
<organism evidence="1 2">
    <name type="scientific">Mytilus coruscus</name>
    <name type="common">Sea mussel</name>
    <dbReference type="NCBI Taxonomy" id="42192"/>
    <lineage>
        <taxon>Eukaryota</taxon>
        <taxon>Metazoa</taxon>
        <taxon>Spiralia</taxon>
        <taxon>Lophotrochozoa</taxon>
        <taxon>Mollusca</taxon>
        <taxon>Bivalvia</taxon>
        <taxon>Autobranchia</taxon>
        <taxon>Pteriomorphia</taxon>
        <taxon>Mytilida</taxon>
        <taxon>Mytiloidea</taxon>
        <taxon>Mytilidae</taxon>
        <taxon>Mytilinae</taxon>
        <taxon>Mytilus</taxon>
    </lineage>
</organism>
<sequence>MIIEAHSKSTLARLNYENVKEGQIHNIWKSCGTNPYAISLASLKAKLATGTVYLLYYRSKFSNGHASPICIICKEEVEDIKHFTVRCSSLERIRSNYLILIQEVLTERLMDKDVTIELITNDDNVCQLIVDCSKFRFLDEIAKQKIETISRGLCHKLFQERTILLER</sequence>
<name>A0A6J7ZWA8_MYTCO</name>
<dbReference type="Proteomes" id="UP000507470">
    <property type="component" value="Unassembled WGS sequence"/>
</dbReference>
<keyword evidence="2" id="KW-1185">Reference proteome</keyword>
<gene>
    <name evidence="1" type="ORF">MCOR_1635</name>
</gene>
<accession>A0A6J7ZWA8</accession>
<evidence type="ECO:0000313" key="2">
    <source>
        <dbReference type="Proteomes" id="UP000507470"/>
    </source>
</evidence>
<evidence type="ECO:0008006" key="3">
    <source>
        <dbReference type="Google" id="ProtNLM"/>
    </source>
</evidence>
<reference evidence="1 2" key="1">
    <citation type="submission" date="2020-06" db="EMBL/GenBank/DDBJ databases">
        <authorList>
            <person name="Li R."/>
            <person name="Bekaert M."/>
        </authorList>
    </citation>
    <scope>NUCLEOTIDE SEQUENCE [LARGE SCALE GENOMIC DNA]</scope>
    <source>
        <strain evidence="2">wild</strain>
    </source>
</reference>
<proteinExistence type="predicted"/>
<evidence type="ECO:0000313" key="1">
    <source>
        <dbReference type="EMBL" id="CAC5358342.1"/>
    </source>
</evidence>